<reference evidence="4" key="1">
    <citation type="submission" date="2018-07" db="EMBL/GenBank/DDBJ databases">
        <authorList>
            <person name="Gao Z.-S."/>
            <person name="Jia H.-M."/>
            <person name="Jia H.-J."/>
            <person name="Cai Q.-L."/>
            <person name="Wang Y."/>
            <person name="Zhao H.-B."/>
        </authorList>
    </citation>
    <scope>NUCLEOTIDE SEQUENCE</scope>
    <source>
        <tissue evidence="4">Leaves</tissue>
    </source>
</reference>
<dbReference type="AlphaFoldDB" id="A0A6A1WIA2"/>
<dbReference type="PANTHER" id="PTHR33624">
    <property type="entry name" value="SIGMA FACTOR BINDING PROTEIN 1, CHLOROPLASTIC"/>
    <property type="match status" value="1"/>
</dbReference>
<gene>
    <name evidence="4" type="ORF">CJ030_MR1G007786</name>
    <name evidence="3" type="ORF">CJ030_MR1G015008</name>
</gene>
<dbReference type="Proteomes" id="UP000516437">
    <property type="component" value="Chromosome 1"/>
</dbReference>
<comment type="caution">
    <text evidence="4">The sequence shown here is derived from an EMBL/GenBank/DDBJ whole genome shotgun (WGS) entry which is preliminary data.</text>
</comment>
<protein>
    <submittedName>
        <fullName evidence="4">Sigma factor binding protein 1, chloroplastic</fullName>
    </submittedName>
</protein>
<sequence length="127" mass="14605">MDHVLGVNQTNRKKQAKRGRKPIKVVYISTPMKVKTSASKFRDLVQELTGQDSDTARIMEHNGAVEDGCNFHDPHQQERTNIDHFDEVSRFPLSCSYSELLQPFSEPSFKSFAEYLQMDVLRSFDPV</sequence>
<evidence type="ECO:0000256" key="1">
    <source>
        <dbReference type="SAM" id="MobiDB-lite"/>
    </source>
</evidence>
<name>A0A6A1WIA2_9ROSI</name>
<proteinExistence type="predicted"/>
<dbReference type="PANTHER" id="PTHR33624:SF17">
    <property type="entry name" value="OS07G0687400 PROTEIN"/>
    <property type="match status" value="1"/>
</dbReference>
<organism evidence="4 5">
    <name type="scientific">Morella rubra</name>
    <name type="common">Chinese bayberry</name>
    <dbReference type="NCBI Taxonomy" id="262757"/>
    <lineage>
        <taxon>Eukaryota</taxon>
        <taxon>Viridiplantae</taxon>
        <taxon>Streptophyta</taxon>
        <taxon>Embryophyta</taxon>
        <taxon>Tracheophyta</taxon>
        <taxon>Spermatophyta</taxon>
        <taxon>Magnoliopsida</taxon>
        <taxon>eudicotyledons</taxon>
        <taxon>Gunneridae</taxon>
        <taxon>Pentapetalae</taxon>
        <taxon>rosids</taxon>
        <taxon>fabids</taxon>
        <taxon>Fagales</taxon>
        <taxon>Myricaceae</taxon>
        <taxon>Morella</taxon>
    </lineage>
</organism>
<evidence type="ECO:0000313" key="4">
    <source>
        <dbReference type="EMBL" id="KAB1225015.1"/>
    </source>
</evidence>
<keyword evidence="5" id="KW-1185">Reference proteome</keyword>
<dbReference type="InterPro" id="IPR039335">
    <property type="entry name" value="SIB1/2"/>
</dbReference>
<feature type="compositionally biased region" description="Basic residues" evidence="1">
    <location>
        <begin position="11"/>
        <end position="20"/>
    </location>
</feature>
<evidence type="ECO:0000313" key="3">
    <source>
        <dbReference type="EMBL" id="KAB1225001.1"/>
    </source>
</evidence>
<accession>A0A6A1WIA2</accession>
<dbReference type="InterPro" id="IPR008889">
    <property type="entry name" value="VQ"/>
</dbReference>
<evidence type="ECO:0000313" key="5">
    <source>
        <dbReference type="Proteomes" id="UP000516437"/>
    </source>
</evidence>
<evidence type="ECO:0000259" key="2">
    <source>
        <dbReference type="Pfam" id="PF05678"/>
    </source>
</evidence>
<dbReference type="EMBL" id="RXIC02000019">
    <property type="protein sequence ID" value="KAB1225015.1"/>
    <property type="molecule type" value="Genomic_DNA"/>
</dbReference>
<reference evidence="4" key="3">
    <citation type="submission" date="2019-09" db="EMBL/GenBank/DDBJ databases">
        <authorList>
            <person name="Gao Z."/>
        </authorList>
    </citation>
    <scope>NUCLEOTIDE SEQUENCE</scope>
    <source>
        <tissue evidence="4">Leaves</tissue>
    </source>
</reference>
<feature type="region of interest" description="Disordered" evidence="1">
    <location>
        <begin position="1"/>
        <end position="20"/>
    </location>
</feature>
<reference evidence="4 5" key="2">
    <citation type="journal article" date="2019" name="Plant Biotechnol. J.">
        <title>The red bayberry genome and genetic basis of sex determination.</title>
        <authorList>
            <person name="Jia H.M."/>
            <person name="Jia H.J."/>
            <person name="Cai Q.L."/>
            <person name="Wang Y."/>
            <person name="Zhao H.B."/>
            <person name="Yang W.F."/>
            <person name="Wang G.Y."/>
            <person name="Li Y.H."/>
            <person name="Zhan D.L."/>
            <person name="Shen Y.T."/>
            <person name="Niu Q.F."/>
            <person name="Chang L."/>
            <person name="Qiu J."/>
            <person name="Zhao L."/>
            <person name="Xie H.B."/>
            <person name="Fu W.Y."/>
            <person name="Jin J."/>
            <person name="Li X.W."/>
            <person name="Jiao Y."/>
            <person name="Zhou C.C."/>
            <person name="Tu T."/>
            <person name="Chai C.Y."/>
            <person name="Gao J.L."/>
            <person name="Fan L.J."/>
            <person name="van de Weg E."/>
            <person name="Wang J.Y."/>
            <person name="Gao Z.S."/>
        </authorList>
    </citation>
    <scope>NUCLEOTIDE SEQUENCE [LARGE SCALE GENOMIC DNA]</scope>
    <source>
        <tissue evidence="4">Leaves</tissue>
    </source>
</reference>
<dbReference type="EMBL" id="RXIC02000019">
    <property type="protein sequence ID" value="KAB1225001.1"/>
    <property type="molecule type" value="Genomic_DNA"/>
</dbReference>
<dbReference type="OrthoDB" id="1725273at2759"/>
<feature type="domain" description="VQ" evidence="2">
    <location>
        <begin position="28"/>
        <end position="54"/>
    </location>
</feature>
<dbReference type="Pfam" id="PF05678">
    <property type="entry name" value="VQ"/>
    <property type="match status" value="1"/>
</dbReference>